<accession>A0ABV7UPI4</accession>
<dbReference type="Proteomes" id="UP001595724">
    <property type="component" value="Unassembled WGS sequence"/>
</dbReference>
<protein>
    <recommendedName>
        <fullName evidence="4">General secretion pathway protein GspN</fullName>
    </recommendedName>
</protein>
<feature type="region of interest" description="Disordered" evidence="1">
    <location>
        <begin position="162"/>
        <end position="268"/>
    </location>
</feature>
<proteinExistence type="predicted"/>
<feature type="compositionally biased region" description="Polar residues" evidence="1">
    <location>
        <begin position="259"/>
        <end position="268"/>
    </location>
</feature>
<organism evidence="2 3">
    <name type="scientific">Luteimonas notoginsengisoli</name>
    <dbReference type="NCBI Taxonomy" id="1578200"/>
    <lineage>
        <taxon>Bacteria</taxon>
        <taxon>Pseudomonadati</taxon>
        <taxon>Pseudomonadota</taxon>
        <taxon>Gammaproteobacteria</taxon>
        <taxon>Lysobacterales</taxon>
        <taxon>Lysobacteraceae</taxon>
        <taxon>Luteimonas</taxon>
    </lineage>
</organism>
<gene>
    <name evidence="2" type="ORF">ACFOM9_00970</name>
</gene>
<feature type="compositionally biased region" description="Low complexity" evidence="1">
    <location>
        <begin position="176"/>
        <end position="203"/>
    </location>
</feature>
<comment type="caution">
    <text evidence="2">The sequence shown here is derived from an EMBL/GenBank/DDBJ whole genome shotgun (WGS) entry which is preliminary data.</text>
</comment>
<evidence type="ECO:0000256" key="1">
    <source>
        <dbReference type="SAM" id="MobiDB-lite"/>
    </source>
</evidence>
<feature type="compositionally biased region" description="Basic and acidic residues" evidence="1">
    <location>
        <begin position="231"/>
        <end position="258"/>
    </location>
</feature>
<name>A0ABV7UPI4_9GAMM</name>
<evidence type="ECO:0000313" key="3">
    <source>
        <dbReference type="Proteomes" id="UP001595724"/>
    </source>
</evidence>
<keyword evidence="3" id="KW-1185">Reference proteome</keyword>
<dbReference type="RefSeq" id="WP_386705350.1">
    <property type="nucleotide sequence ID" value="NZ_JBHRYF010000001.1"/>
</dbReference>
<evidence type="ECO:0008006" key="4">
    <source>
        <dbReference type="Google" id="ProtNLM"/>
    </source>
</evidence>
<sequence>MRADTAGAKTWLLGAVAAWAVCAWLLALLGMGGSVTSLPEDPALLQPLPQAAPLLPERLGPLPQYAEIGRRPLFSENRRPQPFVINPDGEDDGKRGFDYVLTSVLIAPDFRMAILQPSEGGDSVRVRVGAAPDASPGWRLVTLEPRKAVFEGPDGERKLDLRVFDGEGGAPPTPVSTPMSVTDADAATPVPGAAAAPDDMGPVPSEPAPAGNSTRDPGTQRPGSPPGADQPDNRKSSDQIEAIRKRIEARRAKLRQEEMTSSTPGNKP</sequence>
<reference evidence="3" key="1">
    <citation type="journal article" date="2019" name="Int. J. Syst. Evol. Microbiol.">
        <title>The Global Catalogue of Microorganisms (GCM) 10K type strain sequencing project: providing services to taxonomists for standard genome sequencing and annotation.</title>
        <authorList>
            <consortium name="The Broad Institute Genomics Platform"/>
            <consortium name="The Broad Institute Genome Sequencing Center for Infectious Disease"/>
            <person name="Wu L."/>
            <person name="Ma J."/>
        </authorList>
    </citation>
    <scope>NUCLEOTIDE SEQUENCE [LARGE SCALE GENOMIC DNA]</scope>
    <source>
        <strain evidence="3">KCTC 42211</strain>
    </source>
</reference>
<evidence type="ECO:0000313" key="2">
    <source>
        <dbReference type="EMBL" id="MFC3658648.1"/>
    </source>
</evidence>
<dbReference type="EMBL" id="JBHRYF010000001">
    <property type="protein sequence ID" value="MFC3658648.1"/>
    <property type="molecule type" value="Genomic_DNA"/>
</dbReference>